<evidence type="ECO:0000313" key="4">
    <source>
        <dbReference type="EMBL" id="KKN03986.1"/>
    </source>
</evidence>
<evidence type="ECO:0008006" key="5">
    <source>
        <dbReference type="Google" id="ProtNLM"/>
    </source>
</evidence>
<dbReference type="SMART" id="SM00490">
    <property type="entry name" value="HELICc"/>
    <property type="match status" value="1"/>
</dbReference>
<sequence length="456" mass="51636">MLKLYPYQQTGVDFIQKHKKIILADEMGLGKTVQAIKASFSNKRDTSVLIVSSKGMKYFWSDEIAKWLPEYITPENVVVGSSNRFRGVHIPLEEDDIDPTLSLYTIVHWDILRTWPNLASAKWSAIIVDEAHKAKNRKAQRTKALWKICNNTPSVIMLTGTPIVNQPADLWSLLKCLHPKTYTSYWRFFKKYVLAAPTPWDPWGGEILGVRNKKELLEELSTLTIRRTKKTVLPQLPDKMHTLIPVEITEKQHKAYNEIRDYMLTELEDGTLVTTPTVLAQITRLRQVTTGLGAFTDPETCDAAKIDAAVDYIEDHEGKTVVATQFVWAANEMARRLNKRGIHAVSMTGKTPEAERNTLVNAFQNEDTPTVLCMTIQTGGEGWTLTAADLMIFLDRPWSPQVVTQAEDRLHRIGQKNSVHIVTLIALGTIEERVEEVLGVKQSIFDSVFGQLKELL</sequence>
<dbReference type="GO" id="GO:0006281">
    <property type="term" value="P:DNA repair"/>
    <property type="evidence" value="ECO:0007669"/>
    <property type="project" value="TreeGrafter"/>
</dbReference>
<dbReference type="PROSITE" id="PS51194">
    <property type="entry name" value="HELICASE_CTER"/>
    <property type="match status" value="1"/>
</dbReference>
<dbReference type="PROSITE" id="PS51192">
    <property type="entry name" value="HELICASE_ATP_BIND_1"/>
    <property type="match status" value="1"/>
</dbReference>
<protein>
    <recommendedName>
        <fullName evidence="5">Helicase ATP-binding domain-containing protein</fullName>
    </recommendedName>
</protein>
<feature type="domain" description="Helicase C-terminal" evidence="3">
    <location>
        <begin position="305"/>
        <end position="456"/>
    </location>
</feature>
<comment type="caution">
    <text evidence="4">The sequence shown here is derived from an EMBL/GenBank/DDBJ whole genome shotgun (WGS) entry which is preliminary data.</text>
</comment>
<dbReference type="PANTHER" id="PTHR45766">
    <property type="entry name" value="DNA ANNEALING HELICASE AND ENDONUCLEASE ZRANB3 FAMILY MEMBER"/>
    <property type="match status" value="1"/>
</dbReference>
<dbReference type="InterPro" id="IPR049730">
    <property type="entry name" value="SNF2/RAD54-like_C"/>
</dbReference>
<dbReference type="Pfam" id="PF00176">
    <property type="entry name" value="SNF2-rel_dom"/>
    <property type="match status" value="1"/>
</dbReference>
<dbReference type="InterPro" id="IPR000330">
    <property type="entry name" value="SNF2_N"/>
</dbReference>
<organism evidence="4">
    <name type="scientific">marine sediment metagenome</name>
    <dbReference type="NCBI Taxonomy" id="412755"/>
    <lineage>
        <taxon>unclassified sequences</taxon>
        <taxon>metagenomes</taxon>
        <taxon>ecological metagenomes</taxon>
    </lineage>
</organism>
<dbReference type="InterPro" id="IPR014001">
    <property type="entry name" value="Helicase_ATP-bd"/>
</dbReference>
<dbReference type="AlphaFoldDB" id="A0A0F9PSF4"/>
<dbReference type="InterPro" id="IPR038718">
    <property type="entry name" value="SNF2-like_sf"/>
</dbReference>
<gene>
    <name evidence="4" type="ORF">LCGC14_1102200</name>
</gene>
<evidence type="ECO:0000259" key="3">
    <source>
        <dbReference type="PROSITE" id="PS51194"/>
    </source>
</evidence>
<keyword evidence="1" id="KW-0378">Hydrolase</keyword>
<dbReference type="GO" id="GO:0005524">
    <property type="term" value="F:ATP binding"/>
    <property type="evidence" value="ECO:0007669"/>
    <property type="project" value="InterPro"/>
</dbReference>
<evidence type="ECO:0000259" key="2">
    <source>
        <dbReference type="PROSITE" id="PS51192"/>
    </source>
</evidence>
<proteinExistence type="predicted"/>
<dbReference type="CDD" id="cd18793">
    <property type="entry name" value="SF2_C_SNF"/>
    <property type="match status" value="1"/>
</dbReference>
<reference evidence="4" key="1">
    <citation type="journal article" date="2015" name="Nature">
        <title>Complex archaea that bridge the gap between prokaryotes and eukaryotes.</title>
        <authorList>
            <person name="Spang A."/>
            <person name="Saw J.H."/>
            <person name="Jorgensen S.L."/>
            <person name="Zaremba-Niedzwiedzka K."/>
            <person name="Martijn J."/>
            <person name="Lind A.E."/>
            <person name="van Eijk R."/>
            <person name="Schleper C."/>
            <person name="Guy L."/>
            <person name="Ettema T.J."/>
        </authorList>
    </citation>
    <scope>NUCLEOTIDE SEQUENCE</scope>
</reference>
<dbReference type="SMART" id="SM00487">
    <property type="entry name" value="DEXDc"/>
    <property type="match status" value="1"/>
</dbReference>
<dbReference type="Gene3D" id="3.40.50.10810">
    <property type="entry name" value="Tandem AAA-ATPase domain"/>
    <property type="match status" value="1"/>
</dbReference>
<evidence type="ECO:0000256" key="1">
    <source>
        <dbReference type="ARBA" id="ARBA00022801"/>
    </source>
</evidence>
<dbReference type="InterPro" id="IPR001650">
    <property type="entry name" value="Helicase_C-like"/>
</dbReference>
<accession>A0A0F9PSF4</accession>
<dbReference type="PANTHER" id="PTHR45766:SF6">
    <property type="entry name" value="SWI_SNF-RELATED MATRIX-ASSOCIATED ACTIN-DEPENDENT REGULATOR OF CHROMATIN SUBFAMILY A-LIKE PROTEIN 1"/>
    <property type="match status" value="1"/>
</dbReference>
<dbReference type="Gene3D" id="3.40.50.300">
    <property type="entry name" value="P-loop containing nucleotide triphosphate hydrolases"/>
    <property type="match status" value="1"/>
</dbReference>
<feature type="domain" description="Helicase ATP-binding" evidence="2">
    <location>
        <begin position="12"/>
        <end position="180"/>
    </location>
</feature>
<dbReference type="EMBL" id="LAZR01004973">
    <property type="protein sequence ID" value="KKN03986.1"/>
    <property type="molecule type" value="Genomic_DNA"/>
</dbReference>
<dbReference type="GO" id="GO:0031297">
    <property type="term" value="P:replication fork processing"/>
    <property type="evidence" value="ECO:0007669"/>
    <property type="project" value="TreeGrafter"/>
</dbReference>
<dbReference type="InterPro" id="IPR027417">
    <property type="entry name" value="P-loop_NTPase"/>
</dbReference>
<name>A0A0F9PSF4_9ZZZZ</name>
<dbReference type="GO" id="GO:0016787">
    <property type="term" value="F:hydrolase activity"/>
    <property type="evidence" value="ECO:0007669"/>
    <property type="project" value="UniProtKB-KW"/>
</dbReference>
<dbReference type="Pfam" id="PF00271">
    <property type="entry name" value="Helicase_C"/>
    <property type="match status" value="1"/>
</dbReference>
<dbReference type="SUPFAM" id="SSF52540">
    <property type="entry name" value="P-loop containing nucleoside triphosphate hydrolases"/>
    <property type="match status" value="2"/>
</dbReference>